<keyword evidence="3 8" id="KW-0378">Hydrolase</keyword>
<dbReference type="AlphaFoldDB" id="A0A226ED05"/>
<dbReference type="CDD" id="cd00144">
    <property type="entry name" value="MPP_PPP_family"/>
    <property type="match status" value="1"/>
</dbReference>
<dbReference type="PRINTS" id="PR00114">
    <property type="entry name" value="STPHPHTASE"/>
</dbReference>
<evidence type="ECO:0000259" key="9">
    <source>
        <dbReference type="PROSITE" id="PS00125"/>
    </source>
</evidence>
<dbReference type="GO" id="GO:0005634">
    <property type="term" value="C:nucleus"/>
    <property type="evidence" value="ECO:0007669"/>
    <property type="project" value="TreeGrafter"/>
</dbReference>
<dbReference type="Gene3D" id="3.60.21.10">
    <property type="match status" value="1"/>
</dbReference>
<evidence type="ECO:0000313" key="11">
    <source>
        <dbReference type="Proteomes" id="UP000198287"/>
    </source>
</evidence>
<dbReference type="EC" id="3.1.3.16" evidence="8"/>
<dbReference type="PANTHER" id="PTHR11668:SF300">
    <property type="entry name" value="SERINE_THREONINE-PROTEIN PHOSPHATASE"/>
    <property type="match status" value="1"/>
</dbReference>
<dbReference type="GO" id="GO:0004722">
    <property type="term" value="F:protein serine/threonine phosphatase activity"/>
    <property type="evidence" value="ECO:0007669"/>
    <property type="project" value="UniProtKB-EC"/>
</dbReference>
<keyword evidence="4" id="KW-0904">Protein phosphatase</keyword>
<evidence type="ECO:0000313" key="10">
    <source>
        <dbReference type="EMBL" id="OXA55483.1"/>
    </source>
</evidence>
<evidence type="ECO:0000256" key="2">
    <source>
        <dbReference type="ARBA" id="ARBA00022723"/>
    </source>
</evidence>
<protein>
    <recommendedName>
        <fullName evidence="8">Serine/threonine-protein phosphatase</fullName>
        <ecNumber evidence="8">3.1.3.16</ecNumber>
    </recommendedName>
</protein>
<evidence type="ECO:0000256" key="1">
    <source>
        <dbReference type="ARBA" id="ARBA00001936"/>
    </source>
</evidence>
<gene>
    <name evidence="10" type="ORF">Fcan01_08756</name>
</gene>
<reference evidence="10 11" key="1">
    <citation type="submission" date="2015-12" db="EMBL/GenBank/DDBJ databases">
        <title>The genome of Folsomia candida.</title>
        <authorList>
            <person name="Faddeeva A."/>
            <person name="Derks M.F."/>
            <person name="Anvar Y."/>
            <person name="Smit S."/>
            <person name="Van Straalen N."/>
            <person name="Roelofs D."/>
        </authorList>
    </citation>
    <scope>NUCLEOTIDE SEQUENCE [LARGE SCALE GENOMIC DNA]</scope>
    <source>
        <strain evidence="10 11">VU population</strain>
        <tissue evidence="10">Whole body</tissue>
    </source>
</reference>
<evidence type="ECO:0000256" key="7">
    <source>
        <dbReference type="ARBA" id="ARBA00048336"/>
    </source>
</evidence>
<keyword evidence="11" id="KW-1185">Reference proteome</keyword>
<dbReference type="PANTHER" id="PTHR11668">
    <property type="entry name" value="SERINE/THREONINE PROTEIN PHOSPHATASE"/>
    <property type="match status" value="1"/>
</dbReference>
<evidence type="ECO:0000256" key="4">
    <source>
        <dbReference type="ARBA" id="ARBA00022912"/>
    </source>
</evidence>
<evidence type="ECO:0000256" key="8">
    <source>
        <dbReference type="RuleBase" id="RU004273"/>
    </source>
</evidence>
<dbReference type="InterPro" id="IPR004843">
    <property type="entry name" value="Calcineurin-like_PHP"/>
</dbReference>
<dbReference type="GO" id="GO:0005737">
    <property type="term" value="C:cytoplasm"/>
    <property type="evidence" value="ECO:0007669"/>
    <property type="project" value="TreeGrafter"/>
</dbReference>
<dbReference type="GO" id="GO:0046872">
    <property type="term" value="F:metal ion binding"/>
    <property type="evidence" value="ECO:0007669"/>
    <property type="project" value="UniProtKB-KW"/>
</dbReference>
<keyword evidence="2" id="KW-0479">Metal-binding</keyword>
<keyword evidence="5" id="KW-0464">Manganese</keyword>
<dbReference type="SUPFAM" id="SSF56300">
    <property type="entry name" value="Metallo-dependent phosphatases"/>
    <property type="match status" value="1"/>
</dbReference>
<dbReference type="InterPro" id="IPR029052">
    <property type="entry name" value="Metallo-depent_PP-like"/>
</dbReference>
<comment type="catalytic activity">
    <reaction evidence="7 8">
        <text>O-phospho-L-threonyl-[protein] + H2O = L-threonyl-[protein] + phosphate</text>
        <dbReference type="Rhea" id="RHEA:47004"/>
        <dbReference type="Rhea" id="RHEA-COMP:11060"/>
        <dbReference type="Rhea" id="RHEA-COMP:11605"/>
        <dbReference type="ChEBI" id="CHEBI:15377"/>
        <dbReference type="ChEBI" id="CHEBI:30013"/>
        <dbReference type="ChEBI" id="CHEBI:43474"/>
        <dbReference type="ChEBI" id="CHEBI:61977"/>
        <dbReference type="EC" id="3.1.3.16"/>
    </reaction>
</comment>
<dbReference type="OMA" id="GATHYHK"/>
<feature type="domain" description="Serine/threonine specific protein phosphatases" evidence="9">
    <location>
        <begin position="114"/>
        <end position="119"/>
    </location>
</feature>
<comment type="caution">
    <text evidence="10">The sequence shown here is derived from an EMBL/GenBank/DDBJ whole genome shotgun (WGS) entry which is preliminary data.</text>
</comment>
<dbReference type="Proteomes" id="UP000198287">
    <property type="component" value="Unassembled WGS sequence"/>
</dbReference>
<dbReference type="InterPro" id="IPR050341">
    <property type="entry name" value="PP1_catalytic_subunit"/>
</dbReference>
<dbReference type="Pfam" id="PF00149">
    <property type="entry name" value="Metallophos"/>
    <property type="match status" value="1"/>
</dbReference>
<dbReference type="PROSITE" id="PS00125">
    <property type="entry name" value="SER_THR_PHOSPHATASE"/>
    <property type="match status" value="1"/>
</dbReference>
<organism evidence="10 11">
    <name type="scientific">Folsomia candida</name>
    <name type="common">Springtail</name>
    <dbReference type="NCBI Taxonomy" id="158441"/>
    <lineage>
        <taxon>Eukaryota</taxon>
        <taxon>Metazoa</taxon>
        <taxon>Ecdysozoa</taxon>
        <taxon>Arthropoda</taxon>
        <taxon>Hexapoda</taxon>
        <taxon>Collembola</taxon>
        <taxon>Entomobryomorpha</taxon>
        <taxon>Isotomoidea</taxon>
        <taxon>Isotomidae</taxon>
        <taxon>Proisotominae</taxon>
        <taxon>Folsomia</taxon>
    </lineage>
</organism>
<comment type="catalytic activity">
    <reaction evidence="6">
        <text>O-phospho-L-seryl-[protein] + H2O = L-seryl-[protein] + phosphate</text>
        <dbReference type="Rhea" id="RHEA:20629"/>
        <dbReference type="Rhea" id="RHEA-COMP:9863"/>
        <dbReference type="Rhea" id="RHEA-COMP:11604"/>
        <dbReference type="ChEBI" id="CHEBI:15377"/>
        <dbReference type="ChEBI" id="CHEBI:29999"/>
        <dbReference type="ChEBI" id="CHEBI:43474"/>
        <dbReference type="ChEBI" id="CHEBI:83421"/>
        <dbReference type="EC" id="3.1.3.16"/>
    </reaction>
</comment>
<comment type="similarity">
    <text evidence="8">Belongs to the PPP phosphatase family.</text>
</comment>
<dbReference type="OrthoDB" id="1930084at2759"/>
<proteinExistence type="inferred from homology"/>
<evidence type="ECO:0000256" key="3">
    <source>
        <dbReference type="ARBA" id="ARBA00022801"/>
    </source>
</evidence>
<comment type="cofactor">
    <cofactor evidence="1">
        <name>Mn(2+)</name>
        <dbReference type="ChEBI" id="CHEBI:29035"/>
    </cofactor>
</comment>
<evidence type="ECO:0000256" key="5">
    <source>
        <dbReference type="ARBA" id="ARBA00023211"/>
    </source>
</evidence>
<dbReference type="STRING" id="158441.A0A226ED05"/>
<dbReference type="InterPro" id="IPR006186">
    <property type="entry name" value="Ser/Thr-sp_prot-phosphatase"/>
</dbReference>
<name>A0A226ED05_FOLCA</name>
<sequence length="301" mass="34252">MDAIKELVTKLHDYNPSSASRITHEIIDVLATEAIKSFRQQGTLIAINNLPVHVVGVVHGQLRDVQRIYDMIGRPPAKKFIYLGDYVDRGKHSLEVICLLLGLKIMYPEAVYMLRGNHETRAQNKFCGFREELHKKLGPGFSIVWEKINQIFDYMPLAAVINERILCLHGGLSEGLQTLDQIKRVRRPNSELEGFDWVSGLVWSDPSEKINNFKEQNNIRAGERGAGSLYGKKGANDFLERNRLTMLVRGHECHDEGYQWSYGERRVLTLFSAPQYEGRSNLGAVAKVSHNGNVSRFFTIR</sequence>
<dbReference type="SMART" id="SM00156">
    <property type="entry name" value="PP2Ac"/>
    <property type="match status" value="1"/>
</dbReference>
<evidence type="ECO:0000256" key="6">
    <source>
        <dbReference type="ARBA" id="ARBA00047761"/>
    </source>
</evidence>
<accession>A0A226ED05</accession>
<dbReference type="EMBL" id="LNIX01000004">
    <property type="protein sequence ID" value="OXA55483.1"/>
    <property type="molecule type" value="Genomic_DNA"/>
</dbReference>